<sequence length="167" mass="19308">MPHTGPQMRLVSPPSFHNVLIIIGSLLCPGWRLPSPHRMTPHSSRPMLTPLYCLTATAIYPKLIWSSLPLQEPRIIYNRNNTVLCHRMLVLTPLIGYQEHEFPYLTFQAERRAVTMLSRYRTAVPSNETLALQRWCGEQKQLKMTNVMVRQARRQNFLTTAIEGEKV</sequence>
<name>A0A6A6UYD9_9PLEO</name>
<dbReference type="AlphaFoldDB" id="A0A6A6UYD9"/>
<dbReference type="EMBL" id="MU006599">
    <property type="protein sequence ID" value="KAF2743185.1"/>
    <property type="molecule type" value="Genomic_DNA"/>
</dbReference>
<dbReference type="Proteomes" id="UP000799440">
    <property type="component" value="Unassembled WGS sequence"/>
</dbReference>
<keyword evidence="2" id="KW-1185">Reference proteome</keyword>
<proteinExistence type="predicted"/>
<organism evidence="1 2">
    <name type="scientific">Sporormia fimetaria CBS 119925</name>
    <dbReference type="NCBI Taxonomy" id="1340428"/>
    <lineage>
        <taxon>Eukaryota</taxon>
        <taxon>Fungi</taxon>
        <taxon>Dikarya</taxon>
        <taxon>Ascomycota</taxon>
        <taxon>Pezizomycotina</taxon>
        <taxon>Dothideomycetes</taxon>
        <taxon>Pleosporomycetidae</taxon>
        <taxon>Pleosporales</taxon>
        <taxon>Sporormiaceae</taxon>
        <taxon>Sporormia</taxon>
    </lineage>
</organism>
<gene>
    <name evidence="1" type="ORF">M011DRAFT_471545</name>
</gene>
<accession>A0A6A6UYD9</accession>
<evidence type="ECO:0000313" key="2">
    <source>
        <dbReference type="Proteomes" id="UP000799440"/>
    </source>
</evidence>
<reference evidence="1" key="1">
    <citation type="journal article" date="2020" name="Stud. Mycol.">
        <title>101 Dothideomycetes genomes: a test case for predicting lifestyles and emergence of pathogens.</title>
        <authorList>
            <person name="Haridas S."/>
            <person name="Albert R."/>
            <person name="Binder M."/>
            <person name="Bloem J."/>
            <person name="Labutti K."/>
            <person name="Salamov A."/>
            <person name="Andreopoulos B."/>
            <person name="Baker S."/>
            <person name="Barry K."/>
            <person name="Bills G."/>
            <person name="Bluhm B."/>
            <person name="Cannon C."/>
            <person name="Castanera R."/>
            <person name="Culley D."/>
            <person name="Daum C."/>
            <person name="Ezra D."/>
            <person name="Gonzalez J."/>
            <person name="Henrissat B."/>
            <person name="Kuo A."/>
            <person name="Liang C."/>
            <person name="Lipzen A."/>
            <person name="Lutzoni F."/>
            <person name="Magnuson J."/>
            <person name="Mondo S."/>
            <person name="Nolan M."/>
            <person name="Ohm R."/>
            <person name="Pangilinan J."/>
            <person name="Park H.-J."/>
            <person name="Ramirez L."/>
            <person name="Alfaro M."/>
            <person name="Sun H."/>
            <person name="Tritt A."/>
            <person name="Yoshinaga Y."/>
            <person name="Zwiers L.-H."/>
            <person name="Turgeon B."/>
            <person name="Goodwin S."/>
            <person name="Spatafora J."/>
            <person name="Crous P."/>
            <person name="Grigoriev I."/>
        </authorList>
    </citation>
    <scope>NUCLEOTIDE SEQUENCE</scope>
    <source>
        <strain evidence="1">CBS 119925</strain>
    </source>
</reference>
<protein>
    <submittedName>
        <fullName evidence="1">Uncharacterized protein</fullName>
    </submittedName>
</protein>
<evidence type="ECO:0000313" key="1">
    <source>
        <dbReference type="EMBL" id="KAF2743185.1"/>
    </source>
</evidence>